<evidence type="ECO:0000313" key="4">
    <source>
        <dbReference type="EMBL" id="SCZ84998.1"/>
    </source>
</evidence>
<keyword evidence="1" id="KW-0238">DNA-binding</keyword>
<dbReference type="STRING" id="51642.NSMM_330018"/>
<dbReference type="GO" id="GO:0003677">
    <property type="term" value="F:DNA binding"/>
    <property type="evidence" value="ECO:0007669"/>
    <property type="project" value="UniProtKB-KW"/>
</dbReference>
<keyword evidence="5" id="KW-1185">Reference proteome</keyword>
<evidence type="ECO:0000256" key="2">
    <source>
        <dbReference type="ARBA" id="ARBA00023172"/>
    </source>
</evidence>
<reference evidence="4 5" key="1">
    <citation type="submission" date="2016-10" db="EMBL/GenBank/DDBJ databases">
        <authorList>
            <person name="de Groot N.N."/>
        </authorList>
    </citation>
    <scope>NUCLEOTIDE SEQUENCE [LARGE SCALE GENOMIC DNA]</scope>
    <source>
        <strain evidence="4">1</strain>
    </source>
</reference>
<dbReference type="InterPro" id="IPR006119">
    <property type="entry name" value="Resolv_N"/>
</dbReference>
<name>A0A1G5SD12_9PROT</name>
<dbReference type="EMBL" id="FMWO01000040">
    <property type="protein sequence ID" value="SCZ84998.1"/>
    <property type="molecule type" value="Genomic_DNA"/>
</dbReference>
<sequence>MVDLQKRNVAFRSLTEQIDTSTPNGELLFSIFGALAQYESALVRERILAGLESARTRGRKGGRPRAVDDEKMTAIAHALQSVASKASVCRKFNNKRSALYDYLGRHSTDSDLHSIK</sequence>
<dbReference type="Proteomes" id="UP000198729">
    <property type="component" value="Unassembled WGS sequence"/>
</dbReference>
<dbReference type="InterPro" id="IPR036162">
    <property type="entry name" value="Resolvase-like_N_sf"/>
</dbReference>
<dbReference type="AlphaFoldDB" id="A0A1G5SD12"/>
<gene>
    <name evidence="4" type="ORF">NSMM_330018</name>
</gene>
<keyword evidence="2" id="KW-0233">DNA recombination</keyword>
<dbReference type="InterPro" id="IPR050639">
    <property type="entry name" value="SSR_resolvase"/>
</dbReference>
<feature type="domain" description="Resolvase/invertase-type recombinase catalytic" evidence="3">
    <location>
        <begin position="1"/>
        <end position="58"/>
    </location>
</feature>
<dbReference type="GO" id="GO:0000150">
    <property type="term" value="F:DNA strand exchange activity"/>
    <property type="evidence" value="ECO:0007669"/>
    <property type="project" value="InterPro"/>
</dbReference>
<dbReference type="PROSITE" id="PS51736">
    <property type="entry name" value="RECOMBINASES_3"/>
    <property type="match status" value="1"/>
</dbReference>
<proteinExistence type="predicted"/>
<dbReference type="PANTHER" id="PTHR30461">
    <property type="entry name" value="DNA-INVERTASE FROM LAMBDOID PROPHAGE"/>
    <property type="match status" value="1"/>
</dbReference>
<accession>A0A1G5SD12</accession>
<evidence type="ECO:0000313" key="5">
    <source>
        <dbReference type="Proteomes" id="UP000198729"/>
    </source>
</evidence>
<evidence type="ECO:0000259" key="3">
    <source>
        <dbReference type="PROSITE" id="PS51736"/>
    </source>
</evidence>
<dbReference type="Gene3D" id="3.40.50.1390">
    <property type="entry name" value="Resolvase, N-terminal catalytic domain"/>
    <property type="match status" value="1"/>
</dbReference>
<protein>
    <submittedName>
        <fullName evidence="4">Resolvase</fullName>
    </submittedName>
</protein>
<evidence type="ECO:0000256" key="1">
    <source>
        <dbReference type="ARBA" id="ARBA00023125"/>
    </source>
</evidence>
<dbReference type="SUPFAM" id="SSF53041">
    <property type="entry name" value="Resolvase-like"/>
    <property type="match status" value="1"/>
</dbReference>
<dbReference type="Pfam" id="PF00239">
    <property type="entry name" value="Resolvase"/>
    <property type="match status" value="1"/>
</dbReference>
<dbReference type="PANTHER" id="PTHR30461:SF2">
    <property type="entry name" value="SERINE RECOMBINASE PINE-RELATED"/>
    <property type="match status" value="1"/>
</dbReference>
<organism evidence="4 5">
    <name type="scientific">Nitrosomonas mobilis</name>
    <dbReference type="NCBI Taxonomy" id="51642"/>
    <lineage>
        <taxon>Bacteria</taxon>
        <taxon>Pseudomonadati</taxon>
        <taxon>Pseudomonadota</taxon>
        <taxon>Betaproteobacteria</taxon>
        <taxon>Nitrosomonadales</taxon>
        <taxon>Nitrosomonadaceae</taxon>
        <taxon>Nitrosomonas</taxon>
    </lineage>
</organism>